<dbReference type="Gene3D" id="3.40.1280.10">
    <property type="match status" value="2"/>
</dbReference>
<comment type="caution">
    <text evidence="3">The sequence shown here is derived from an EMBL/GenBank/DDBJ whole genome shotgun (WGS) entry which is preliminary data.</text>
</comment>
<proteinExistence type="inferred from homology"/>
<feature type="region of interest" description="Disordered" evidence="2">
    <location>
        <begin position="896"/>
        <end position="929"/>
    </location>
</feature>
<protein>
    <submittedName>
        <fullName evidence="3">Uncharacterized protein</fullName>
    </submittedName>
</protein>
<evidence type="ECO:0000256" key="2">
    <source>
        <dbReference type="SAM" id="MobiDB-lite"/>
    </source>
</evidence>
<feature type="compositionally biased region" description="Basic and acidic residues" evidence="2">
    <location>
        <begin position="1095"/>
        <end position="1107"/>
    </location>
</feature>
<comment type="similarity">
    <text evidence="1">Belongs to the class IV-like SAM-binding methyltransferase superfamily.</text>
</comment>
<evidence type="ECO:0000313" key="3">
    <source>
        <dbReference type="EMBL" id="CAJ1409903.1"/>
    </source>
</evidence>
<dbReference type="InterPro" id="IPR003750">
    <property type="entry name" value="Put_MeTrfase-C9orf114-like"/>
</dbReference>
<sequence length="1262" mass="137764">MSDRVPPAIANTELEAALARARGRGGVAAQRRLKAIHLTILRRYTVQLQAVIGGGAESRSPRGRLQSIQDRIVFLEEGNYPERFAPVIPPLTVDSDSDCSLLEVEGSDEEAANQPATSSAAPEIPPWRIQELSIAPEEVPPWRRPQSPASASFTGDRSGACDSACGWLECEIPASAIFVSADYSCCEAQAIWPGTACIYVFVLSYAVRDSTCRGEALVEFWAELIRQGKELEALYHIDDKFAIVQEICNLDHSVITAYRFNPRFAKKPRDKSRMHKSKPDDLWKKDPDTPGAEQFAYSAQDSSGVYMLEWIADSGAGVLKDSAAAKSKEGVTVKFDTHMHGEEDKDFHPTAYAAFVINTVPKAEDEVTRFEKATGRSHCHCNTKGIANDTVTCSRHTDARNANSRGVFGESLHAQEYMEHCMEKSVKITCQQEGAFDLVYCHTKCQLANGLTKAWELGSAILDAMQVRQDAVTWNCIAYLCSRAQHWKEALCMLLGADLPGFNAALRSAVGAWAQALRLLRAMACRVLEPDQVSFGSMSVAWRSAEELLLEMPRRQIQRGLVAWNALTADTAATSAWARGLARLRRRRCQGDAALDCRTFQPALSAVWPHALQVLRQMQREVEPDALSRNQALASAPWQTALAWLPQVEAVAFSAMAAPWATGVVLLGQLVRSRLDDAVAWAGAIGSSRWDLALQLQHAATPSQICANSALSACEKLRAWQPALATLLHRDDADRVSFNSCISACQAAEWPLALRLAELSAAKGPLLVDDFNALLASCEDAPWNVALAILEDLKEKLLVPDIFSFNSAMSALKSESWQRALILFEEMTFARVAPDVLSFGCALQACATARAWRHALELLRHMEELSIPGNPLIHGSALLACGAHGAAAAPLLARLREEPKKKKKKQRDEAPKAAATGATGTSKPSALKMLRPRKSGRHFTLSVALPASIMDNAQGGELKAVLVGHIARALTIYGVDEVVIFEDRSDAEMSDQEGVSNAMAFFARNLQYLEMPQYLRKPLVPMHKDLKWVGLLAPLDAPHHMKKYERMPYREGVVLRNQKDWPSPVEGEKGVWVNCGLSDPVWVAGKEIPSDLRITVRLEESGGDGKGRGRGGRGSGGGRGQGGGGRGQSSATPRGVAVEPSEPRTKAGLYWGFQTRLAGNLKAVFEECPFGSYDLSIGTSERGEALGLGRLPKFQHLLLAFGGLGGFEEVIADAKSGYDEADPKSLFHRYVNVCPRQKSRTIRTEEALLIALTTLDPLLPDG</sequence>
<dbReference type="EMBL" id="CAUJNA010003794">
    <property type="protein sequence ID" value="CAJ1409903.1"/>
    <property type="molecule type" value="Genomic_DNA"/>
</dbReference>
<dbReference type="Gene3D" id="1.25.40.10">
    <property type="entry name" value="Tetratricopeptide repeat domain"/>
    <property type="match status" value="2"/>
</dbReference>
<dbReference type="CDD" id="cd18086">
    <property type="entry name" value="HsC9orf114-like"/>
    <property type="match status" value="1"/>
</dbReference>
<dbReference type="PANTHER" id="PTHR12150:SF13">
    <property type="entry name" value="METHYLTRANSFERASE C9ORF114-RELATED"/>
    <property type="match status" value="1"/>
</dbReference>
<reference evidence="3" key="1">
    <citation type="submission" date="2023-08" db="EMBL/GenBank/DDBJ databases">
        <authorList>
            <person name="Chen Y."/>
            <person name="Shah S."/>
            <person name="Dougan E. K."/>
            <person name="Thang M."/>
            <person name="Chan C."/>
        </authorList>
    </citation>
    <scope>NUCLEOTIDE SEQUENCE</scope>
</reference>
<feature type="compositionally biased region" description="Gly residues" evidence="2">
    <location>
        <begin position="1112"/>
        <end position="1127"/>
    </location>
</feature>
<dbReference type="InterPro" id="IPR029026">
    <property type="entry name" value="tRNA_m1G_MTases_N"/>
</dbReference>
<dbReference type="InterPro" id="IPR011990">
    <property type="entry name" value="TPR-like_helical_dom_sf"/>
</dbReference>
<name>A0AA36JRQ3_9DINO</name>
<evidence type="ECO:0000313" key="4">
    <source>
        <dbReference type="Proteomes" id="UP001178507"/>
    </source>
</evidence>
<dbReference type="Proteomes" id="UP001178507">
    <property type="component" value="Unassembled WGS sequence"/>
</dbReference>
<feature type="compositionally biased region" description="Basic and acidic residues" evidence="2">
    <location>
        <begin position="277"/>
        <end position="287"/>
    </location>
</feature>
<feature type="region of interest" description="Disordered" evidence="2">
    <location>
        <begin position="268"/>
        <end position="287"/>
    </location>
</feature>
<evidence type="ECO:0000256" key="1">
    <source>
        <dbReference type="ARBA" id="ARBA00009841"/>
    </source>
</evidence>
<dbReference type="InterPro" id="IPR012340">
    <property type="entry name" value="NA-bd_OB-fold"/>
</dbReference>
<feature type="region of interest" description="Disordered" evidence="2">
    <location>
        <begin position="1095"/>
        <end position="1142"/>
    </location>
</feature>
<dbReference type="PANTHER" id="PTHR12150">
    <property type="entry name" value="CLASS IV SAM-BINDING METHYLTRANSFERASE-RELATED"/>
    <property type="match status" value="1"/>
</dbReference>
<dbReference type="Pfam" id="PF02598">
    <property type="entry name" value="Methyltrn_RNA_3"/>
    <property type="match status" value="1"/>
</dbReference>
<dbReference type="AlphaFoldDB" id="A0AA36JRQ3"/>
<feature type="compositionally biased region" description="Low complexity" evidence="2">
    <location>
        <begin position="912"/>
        <end position="926"/>
    </location>
</feature>
<organism evidence="3 4">
    <name type="scientific">Effrenium voratum</name>
    <dbReference type="NCBI Taxonomy" id="2562239"/>
    <lineage>
        <taxon>Eukaryota</taxon>
        <taxon>Sar</taxon>
        <taxon>Alveolata</taxon>
        <taxon>Dinophyceae</taxon>
        <taxon>Suessiales</taxon>
        <taxon>Symbiodiniaceae</taxon>
        <taxon>Effrenium</taxon>
    </lineage>
</organism>
<dbReference type="InterPro" id="IPR029028">
    <property type="entry name" value="Alpha/beta_knot_MTases"/>
</dbReference>
<keyword evidence="4" id="KW-1185">Reference proteome</keyword>
<accession>A0AA36JRQ3</accession>
<feature type="compositionally biased region" description="Basic and acidic residues" evidence="2">
    <location>
        <begin position="896"/>
        <end position="911"/>
    </location>
</feature>
<dbReference type="SUPFAM" id="SSF75217">
    <property type="entry name" value="alpha/beta knot"/>
    <property type="match status" value="2"/>
</dbReference>
<gene>
    <name evidence="3" type="ORF">EVOR1521_LOCUS30873</name>
</gene>
<dbReference type="SUPFAM" id="SSF50249">
    <property type="entry name" value="Nucleic acid-binding proteins"/>
    <property type="match status" value="1"/>
</dbReference>